<accession>A0A7W9AKX9</accession>
<keyword evidence="3" id="KW-1185">Reference proteome</keyword>
<gene>
    <name evidence="2" type="ORF">FHS49_003619</name>
</gene>
<keyword evidence="2" id="KW-0808">Transferase</keyword>
<name>A0A7W9AKX9_9SPHN</name>
<dbReference type="RefSeq" id="WP_343053019.1">
    <property type="nucleotide sequence ID" value="NZ_JACIJC010000006.1"/>
</dbReference>
<sequence>MSDEPGLDEADHEEDGAEALKLAKEAAAAKARLYKNVGIGMGVGVGSAALVAALLYANRGKPKGE</sequence>
<evidence type="ECO:0000313" key="3">
    <source>
        <dbReference type="Proteomes" id="UP000549617"/>
    </source>
</evidence>
<keyword evidence="1" id="KW-0472">Membrane</keyword>
<proteinExistence type="predicted"/>
<dbReference type="EMBL" id="JACIJC010000006">
    <property type="protein sequence ID" value="MBB5687577.1"/>
    <property type="molecule type" value="Genomic_DNA"/>
</dbReference>
<evidence type="ECO:0000256" key="1">
    <source>
        <dbReference type="SAM" id="Phobius"/>
    </source>
</evidence>
<dbReference type="GO" id="GO:0016301">
    <property type="term" value="F:kinase activity"/>
    <property type="evidence" value="ECO:0007669"/>
    <property type="project" value="UniProtKB-KW"/>
</dbReference>
<keyword evidence="1" id="KW-0812">Transmembrane</keyword>
<evidence type="ECO:0000313" key="2">
    <source>
        <dbReference type="EMBL" id="MBB5687577.1"/>
    </source>
</evidence>
<keyword evidence="2" id="KW-0418">Kinase</keyword>
<dbReference type="Proteomes" id="UP000549617">
    <property type="component" value="Unassembled WGS sequence"/>
</dbReference>
<feature type="transmembrane region" description="Helical" evidence="1">
    <location>
        <begin position="37"/>
        <end position="57"/>
    </location>
</feature>
<organism evidence="2 3">
    <name type="scientific">Sphingobium boeckii</name>
    <dbReference type="NCBI Taxonomy" id="1082345"/>
    <lineage>
        <taxon>Bacteria</taxon>
        <taxon>Pseudomonadati</taxon>
        <taxon>Pseudomonadota</taxon>
        <taxon>Alphaproteobacteria</taxon>
        <taxon>Sphingomonadales</taxon>
        <taxon>Sphingomonadaceae</taxon>
        <taxon>Sphingobium</taxon>
    </lineage>
</organism>
<keyword evidence="1" id="KW-1133">Transmembrane helix</keyword>
<comment type="caution">
    <text evidence="2">The sequence shown here is derived from an EMBL/GenBank/DDBJ whole genome shotgun (WGS) entry which is preliminary data.</text>
</comment>
<reference evidence="2 3" key="1">
    <citation type="submission" date="2020-08" db="EMBL/GenBank/DDBJ databases">
        <title>Genomic Encyclopedia of Type Strains, Phase IV (KMG-IV): sequencing the most valuable type-strain genomes for metagenomic binning, comparative biology and taxonomic classification.</title>
        <authorList>
            <person name="Goeker M."/>
        </authorList>
    </citation>
    <scope>NUCLEOTIDE SEQUENCE [LARGE SCALE GENOMIC DNA]</scope>
    <source>
        <strain evidence="2 3">DSM 25079</strain>
    </source>
</reference>
<protein>
    <submittedName>
        <fullName evidence="2">Homoserine kinase</fullName>
    </submittedName>
</protein>
<dbReference type="AlphaFoldDB" id="A0A7W9AKX9"/>